<dbReference type="Gene3D" id="1.10.1740.10">
    <property type="match status" value="1"/>
</dbReference>
<dbReference type="InterPro" id="IPR013249">
    <property type="entry name" value="RNA_pol_sigma70_r4_t2"/>
</dbReference>
<feature type="domain" description="RNA polymerase sigma-70 region 2" evidence="7">
    <location>
        <begin position="31"/>
        <end position="92"/>
    </location>
</feature>
<evidence type="ECO:0000256" key="1">
    <source>
        <dbReference type="ARBA" id="ARBA00010641"/>
    </source>
</evidence>
<dbReference type="InterPro" id="IPR013325">
    <property type="entry name" value="RNA_pol_sigma_r2"/>
</dbReference>
<dbReference type="GO" id="GO:0006950">
    <property type="term" value="P:response to stress"/>
    <property type="evidence" value="ECO:0007669"/>
    <property type="project" value="UniProtKB-ARBA"/>
</dbReference>
<protein>
    <recommendedName>
        <fullName evidence="6">RNA polymerase sigma factor</fullName>
    </recommendedName>
</protein>
<sequence length="182" mass="20305">MRQHDDRHSGDEHDRRSDGDDALRAVYDVSYRRLVTQVTALCGNLSEAEDIVQEAFVTAMTHRADFAEVANKEAWLRTVAVNQLRNRWRRARVSARALPRVRAELSIDLGPAAPEDHVAIVYALSQLSLPVRVTVVLHYIADLSVAQVARELAVPEGTVKARLARARAQMATHLADKEADHV</sequence>
<dbReference type="InterPro" id="IPR007627">
    <property type="entry name" value="RNA_pol_sigma70_r2"/>
</dbReference>
<feature type="domain" description="RNA polymerase sigma factor 70 region 4 type 2" evidence="8">
    <location>
        <begin position="119"/>
        <end position="170"/>
    </location>
</feature>
<evidence type="ECO:0000256" key="2">
    <source>
        <dbReference type="ARBA" id="ARBA00023015"/>
    </source>
</evidence>
<evidence type="ECO:0000256" key="6">
    <source>
        <dbReference type="RuleBase" id="RU000716"/>
    </source>
</evidence>
<dbReference type="GO" id="GO:0016987">
    <property type="term" value="F:sigma factor activity"/>
    <property type="evidence" value="ECO:0007669"/>
    <property type="project" value="UniProtKB-KW"/>
</dbReference>
<name>A0A543PM55_9MICO</name>
<evidence type="ECO:0000313" key="10">
    <source>
        <dbReference type="Proteomes" id="UP000320085"/>
    </source>
</evidence>
<dbReference type="InterPro" id="IPR014284">
    <property type="entry name" value="RNA_pol_sigma-70_dom"/>
</dbReference>
<dbReference type="PANTHER" id="PTHR43133">
    <property type="entry name" value="RNA POLYMERASE ECF-TYPE SIGMA FACTO"/>
    <property type="match status" value="1"/>
</dbReference>
<dbReference type="Pfam" id="PF08281">
    <property type="entry name" value="Sigma70_r4_2"/>
    <property type="match status" value="1"/>
</dbReference>
<dbReference type="PROSITE" id="PS01063">
    <property type="entry name" value="SIGMA70_ECF"/>
    <property type="match status" value="1"/>
</dbReference>
<proteinExistence type="inferred from homology"/>
<evidence type="ECO:0000313" key="9">
    <source>
        <dbReference type="EMBL" id="TQN45145.1"/>
    </source>
</evidence>
<dbReference type="InterPro" id="IPR000838">
    <property type="entry name" value="RNA_pol_sigma70_ECF_CS"/>
</dbReference>
<dbReference type="InterPro" id="IPR036388">
    <property type="entry name" value="WH-like_DNA-bd_sf"/>
</dbReference>
<evidence type="ECO:0000256" key="5">
    <source>
        <dbReference type="ARBA" id="ARBA00023163"/>
    </source>
</evidence>
<comment type="caution">
    <text evidence="9">The sequence shown here is derived from an EMBL/GenBank/DDBJ whole genome shotgun (WGS) entry which is preliminary data.</text>
</comment>
<dbReference type="AlphaFoldDB" id="A0A543PM55"/>
<organism evidence="9 10">
    <name type="scientific">Humibacillus xanthopallidus</name>
    <dbReference type="NCBI Taxonomy" id="412689"/>
    <lineage>
        <taxon>Bacteria</taxon>
        <taxon>Bacillati</taxon>
        <taxon>Actinomycetota</taxon>
        <taxon>Actinomycetes</taxon>
        <taxon>Micrococcales</taxon>
        <taxon>Intrasporangiaceae</taxon>
        <taxon>Humibacillus</taxon>
    </lineage>
</organism>
<accession>A0A543PM55</accession>
<dbReference type="Pfam" id="PF04542">
    <property type="entry name" value="Sigma70_r2"/>
    <property type="match status" value="1"/>
</dbReference>
<keyword evidence="5 6" id="KW-0804">Transcription</keyword>
<reference evidence="9 10" key="1">
    <citation type="submission" date="2019-06" db="EMBL/GenBank/DDBJ databases">
        <title>Sequencing the genomes of 1000 actinobacteria strains.</title>
        <authorList>
            <person name="Klenk H.-P."/>
        </authorList>
    </citation>
    <scope>NUCLEOTIDE SEQUENCE [LARGE SCALE GENOMIC DNA]</scope>
    <source>
        <strain evidence="9 10">DSM 21776</strain>
    </source>
</reference>
<evidence type="ECO:0000259" key="7">
    <source>
        <dbReference type="Pfam" id="PF04542"/>
    </source>
</evidence>
<dbReference type="InterPro" id="IPR039425">
    <property type="entry name" value="RNA_pol_sigma-70-like"/>
</dbReference>
<dbReference type="GO" id="GO:0003677">
    <property type="term" value="F:DNA binding"/>
    <property type="evidence" value="ECO:0007669"/>
    <property type="project" value="UniProtKB-KW"/>
</dbReference>
<dbReference type="EMBL" id="VFQF01000003">
    <property type="protein sequence ID" value="TQN45145.1"/>
    <property type="molecule type" value="Genomic_DNA"/>
</dbReference>
<dbReference type="SUPFAM" id="SSF88659">
    <property type="entry name" value="Sigma3 and sigma4 domains of RNA polymerase sigma factors"/>
    <property type="match status" value="1"/>
</dbReference>
<comment type="similarity">
    <text evidence="1 6">Belongs to the sigma-70 factor family. ECF subfamily.</text>
</comment>
<gene>
    <name evidence="9" type="ORF">FHX52_4378</name>
</gene>
<keyword evidence="4 6" id="KW-0238">DNA-binding</keyword>
<evidence type="ECO:0000259" key="8">
    <source>
        <dbReference type="Pfam" id="PF08281"/>
    </source>
</evidence>
<keyword evidence="3 6" id="KW-0731">Sigma factor</keyword>
<dbReference type="InterPro" id="IPR013324">
    <property type="entry name" value="RNA_pol_sigma_r3/r4-like"/>
</dbReference>
<dbReference type="Gene3D" id="1.10.10.10">
    <property type="entry name" value="Winged helix-like DNA-binding domain superfamily/Winged helix DNA-binding domain"/>
    <property type="match status" value="1"/>
</dbReference>
<evidence type="ECO:0000256" key="4">
    <source>
        <dbReference type="ARBA" id="ARBA00023125"/>
    </source>
</evidence>
<dbReference type="OrthoDB" id="3777963at2"/>
<dbReference type="GO" id="GO:0006352">
    <property type="term" value="P:DNA-templated transcription initiation"/>
    <property type="evidence" value="ECO:0007669"/>
    <property type="project" value="InterPro"/>
</dbReference>
<dbReference type="SUPFAM" id="SSF88946">
    <property type="entry name" value="Sigma2 domain of RNA polymerase sigma factors"/>
    <property type="match status" value="1"/>
</dbReference>
<dbReference type="Proteomes" id="UP000320085">
    <property type="component" value="Unassembled WGS sequence"/>
</dbReference>
<evidence type="ECO:0000256" key="3">
    <source>
        <dbReference type="ARBA" id="ARBA00023082"/>
    </source>
</evidence>
<dbReference type="PANTHER" id="PTHR43133:SF50">
    <property type="entry name" value="ECF RNA POLYMERASE SIGMA FACTOR SIGM"/>
    <property type="match status" value="1"/>
</dbReference>
<dbReference type="RefSeq" id="WP_141824409.1">
    <property type="nucleotide sequence ID" value="NZ_BAAAQC010000009.1"/>
</dbReference>
<keyword evidence="2 6" id="KW-0805">Transcription regulation</keyword>
<dbReference type="NCBIfam" id="TIGR02937">
    <property type="entry name" value="sigma70-ECF"/>
    <property type="match status" value="1"/>
</dbReference>